<dbReference type="EMBL" id="JMKJ01000488">
    <property type="protein sequence ID" value="KGG50842.1"/>
    <property type="molecule type" value="Genomic_DNA"/>
</dbReference>
<dbReference type="OrthoDB" id="728at2759"/>
<dbReference type="RefSeq" id="XP_013237269.1">
    <property type="nucleotide sequence ID" value="XM_013381815.1"/>
</dbReference>
<dbReference type="SUPFAM" id="SSF53686">
    <property type="entry name" value="Tryptophan synthase beta subunit-like PLP-dependent enzymes"/>
    <property type="match status" value="1"/>
</dbReference>
<dbReference type="HOGENOM" id="CLU_021018_2_4_1"/>
<dbReference type="PANTHER" id="PTHR10314">
    <property type="entry name" value="CYSTATHIONINE BETA-SYNTHASE"/>
    <property type="match status" value="1"/>
</dbReference>
<gene>
    <name evidence="5" type="ORF">DI09_53p140</name>
</gene>
<organism evidence="5 6">
    <name type="scientific">Mitosporidium daphniae</name>
    <dbReference type="NCBI Taxonomy" id="1485682"/>
    <lineage>
        <taxon>Eukaryota</taxon>
        <taxon>Fungi</taxon>
        <taxon>Fungi incertae sedis</taxon>
        <taxon>Microsporidia</taxon>
        <taxon>Mitosporidium</taxon>
    </lineage>
</organism>
<evidence type="ECO:0000313" key="5">
    <source>
        <dbReference type="EMBL" id="KGG50842.1"/>
    </source>
</evidence>
<dbReference type="PROSITE" id="PS00901">
    <property type="entry name" value="CYS_SYNTHASE"/>
    <property type="match status" value="1"/>
</dbReference>
<dbReference type="GeneID" id="25260274"/>
<dbReference type="FunFam" id="3.40.50.1100:FF:000003">
    <property type="entry name" value="Cystathionine beta-synthase"/>
    <property type="match status" value="1"/>
</dbReference>
<dbReference type="InterPro" id="IPR036052">
    <property type="entry name" value="TrpB-like_PALP_sf"/>
</dbReference>
<dbReference type="Proteomes" id="UP000029725">
    <property type="component" value="Unassembled WGS sequence"/>
</dbReference>
<accession>A0A098VP67</accession>
<dbReference type="Pfam" id="PF00291">
    <property type="entry name" value="PALP"/>
    <property type="match status" value="1"/>
</dbReference>
<dbReference type="AlphaFoldDB" id="A0A098VP67"/>
<evidence type="ECO:0000256" key="2">
    <source>
        <dbReference type="ARBA" id="ARBA00007103"/>
    </source>
</evidence>
<feature type="domain" description="Tryptophan synthase beta chain-like PALP" evidence="4">
    <location>
        <begin position="20"/>
        <end position="118"/>
    </location>
</feature>
<evidence type="ECO:0000256" key="3">
    <source>
        <dbReference type="ARBA" id="ARBA00022898"/>
    </source>
</evidence>
<name>A0A098VP67_9MICR</name>
<dbReference type="VEuPathDB" id="MicrosporidiaDB:DI09_53p140"/>
<evidence type="ECO:0000313" key="6">
    <source>
        <dbReference type="Proteomes" id="UP000029725"/>
    </source>
</evidence>
<keyword evidence="3" id="KW-0663">Pyridoxal phosphate</keyword>
<keyword evidence="6" id="KW-1185">Reference proteome</keyword>
<dbReference type="GO" id="GO:0006535">
    <property type="term" value="P:cysteine biosynthetic process from serine"/>
    <property type="evidence" value="ECO:0007669"/>
    <property type="project" value="InterPro"/>
</dbReference>
<dbReference type="Gene3D" id="3.40.50.1100">
    <property type="match status" value="2"/>
</dbReference>
<dbReference type="InterPro" id="IPR001216">
    <property type="entry name" value="P-phosphate_BS"/>
</dbReference>
<proteinExistence type="inferred from homology"/>
<dbReference type="InterPro" id="IPR001926">
    <property type="entry name" value="TrpB-like_PALP"/>
</dbReference>
<comment type="cofactor">
    <cofactor evidence="1">
        <name>pyridoxal 5'-phosphate</name>
        <dbReference type="ChEBI" id="CHEBI:597326"/>
    </cofactor>
</comment>
<evidence type="ECO:0000259" key="4">
    <source>
        <dbReference type="Pfam" id="PF00291"/>
    </source>
</evidence>
<reference evidence="5 6" key="1">
    <citation type="submission" date="2014-04" db="EMBL/GenBank/DDBJ databases">
        <title>A new species of microsporidia sheds light on the evolution of extreme parasitism.</title>
        <authorList>
            <person name="Haag K.L."/>
            <person name="James T.Y."/>
            <person name="Larsson R."/>
            <person name="Schaer T.M."/>
            <person name="Refardt D."/>
            <person name="Pombert J.-F."/>
            <person name="Ebert D."/>
        </authorList>
    </citation>
    <scope>NUCLEOTIDE SEQUENCE [LARGE SCALE GENOMIC DNA]</scope>
    <source>
        <strain evidence="5 6">UGP3</strain>
        <tissue evidence="5">Spores</tissue>
    </source>
</reference>
<evidence type="ECO:0000256" key="1">
    <source>
        <dbReference type="ARBA" id="ARBA00001933"/>
    </source>
</evidence>
<comment type="caution">
    <text evidence="5">The sequence shown here is derived from an EMBL/GenBank/DDBJ whole genome shotgun (WGS) entry which is preliminary data.</text>
</comment>
<sequence length="132" mass="14359">MTITQQKSFLANRGVYPDILKTIGNTPIVQLNNIPKKEGLACRIVAKCEFFNPGGSVKDRIAYAMVEDAEKRGILIPGKSTIIEPTSGNTGIGLALIGAVRGYKVIITIPEKMSMEKVCIRAANMTFPRSTF</sequence>
<protein>
    <recommendedName>
        <fullName evidence="4">Tryptophan synthase beta chain-like PALP domain-containing protein</fullName>
    </recommendedName>
</protein>
<comment type="similarity">
    <text evidence="2">Belongs to the cysteine synthase/cystathionine beta-synthase family.</text>
</comment>
<dbReference type="InterPro" id="IPR050214">
    <property type="entry name" value="Cys_Synth/Cystath_Beta-Synth"/>
</dbReference>